<name>A0A2T7CRM9_9POAL</name>
<keyword evidence="2" id="KW-1185">Reference proteome</keyword>
<protein>
    <recommendedName>
        <fullName evidence="3">Aspartic peptidase DDI1-type domain-containing protein</fullName>
    </recommendedName>
</protein>
<proteinExistence type="predicted"/>
<dbReference type="Gene3D" id="2.40.70.10">
    <property type="entry name" value="Acid Proteases"/>
    <property type="match status" value="1"/>
</dbReference>
<evidence type="ECO:0008006" key="3">
    <source>
        <dbReference type="Google" id="ProtNLM"/>
    </source>
</evidence>
<dbReference type="STRING" id="1504633.A0A2T7CRM9"/>
<dbReference type="Gramene" id="PUZ45978">
    <property type="protein sequence ID" value="PUZ45978"/>
    <property type="gene ID" value="GQ55_7G007600"/>
</dbReference>
<dbReference type="EMBL" id="CM009755">
    <property type="protein sequence ID" value="PUZ45978.1"/>
    <property type="molecule type" value="Genomic_DNA"/>
</dbReference>
<gene>
    <name evidence="1" type="ORF">GQ55_7G007600</name>
</gene>
<dbReference type="PANTHER" id="PTHR35046:SF26">
    <property type="entry name" value="RNA-DIRECTED DNA POLYMERASE"/>
    <property type="match status" value="1"/>
</dbReference>
<evidence type="ECO:0000313" key="1">
    <source>
        <dbReference type="EMBL" id="PUZ45978.1"/>
    </source>
</evidence>
<dbReference type="InterPro" id="IPR021109">
    <property type="entry name" value="Peptidase_aspartic_dom_sf"/>
</dbReference>
<organism evidence="1 2">
    <name type="scientific">Panicum hallii var. hallii</name>
    <dbReference type="NCBI Taxonomy" id="1504633"/>
    <lineage>
        <taxon>Eukaryota</taxon>
        <taxon>Viridiplantae</taxon>
        <taxon>Streptophyta</taxon>
        <taxon>Embryophyta</taxon>
        <taxon>Tracheophyta</taxon>
        <taxon>Spermatophyta</taxon>
        <taxon>Magnoliopsida</taxon>
        <taxon>Liliopsida</taxon>
        <taxon>Poales</taxon>
        <taxon>Poaceae</taxon>
        <taxon>PACMAD clade</taxon>
        <taxon>Panicoideae</taxon>
        <taxon>Panicodae</taxon>
        <taxon>Paniceae</taxon>
        <taxon>Panicinae</taxon>
        <taxon>Panicum</taxon>
        <taxon>Panicum sect. Panicum</taxon>
    </lineage>
</organism>
<accession>A0A2T7CRM9</accession>
<dbReference type="AlphaFoldDB" id="A0A2T7CRM9"/>
<sequence>MAQAERMQRHNLFQIVFVIKYCCARVIIDGGSCNNLVSSNLVKKLGLPTRPHKHPYHVQWLNNSGKVKVTQISRVHFSLGPYSDFADCDVVPIEACSLLLGRP</sequence>
<dbReference type="OrthoDB" id="1747743at2759"/>
<dbReference type="Proteomes" id="UP000244336">
    <property type="component" value="Chromosome 7"/>
</dbReference>
<reference evidence="1 2" key="1">
    <citation type="submission" date="2018-04" db="EMBL/GenBank/DDBJ databases">
        <title>WGS assembly of Panicum hallii var. hallii HAL2.</title>
        <authorList>
            <person name="Lovell J."/>
            <person name="Jenkins J."/>
            <person name="Lowry D."/>
            <person name="Mamidi S."/>
            <person name="Sreedasyam A."/>
            <person name="Weng X."/>
            <person name="Barry K."/>
            <person name="Bonette J."/>
            <person name="Campitelli B."/>
            <person name="Daum C."/>
            <person name="Gordon S."/>
            <person name="Gould B."/>
            <person name="Lipzen A."/>
            <person name="MacQueen A."/>
            <person name="Palacio-Mejia J."/>
            <person name="Plott C."/>
            <person name="Shakirov E."/>
            <person name="Shu S."/>
            <person name="Yoshinaga Y."/>
            <person name="Zane M."/>
            <person name="Rokhsar D."/>
            <person name="Grimwood J."/>
            <person name="Schmutz J."/>
            <person name="Juenger T."/>
        </authorList>
    </citation>
    <scope>NUCLEOTIDE SEQUENCE [LARGE SCALE GENOMIC DNA]</scope>
    <source>
        <strain evidence="2">cv. HAL2</strain>
    </source>
</reference>
<dbReference type="CDD" id="cd00303">
    <property type="entry name" value="retropepsin_like"/>
    <property type="match status" value="1"/>
</dbReference>
<dbReference type="PANTHER" id="PTHR35046">
    <property type="entry name" value="ZINC KNUCKLE (CCHC-TYPE) FAMILY PROTEIN"/>
    <property type="match status" value="1"/>
</dbReference>
<evidence type="ECO:0000313" key="2">
    <source>
        <dbReference type="Proteomes" id="UP000244336"/>
    </source>
</evidence>